<gene>
    <name evidence="3" type="ORF">Sste5346_008254</name>
</gene>
<keyword evidence="4" id="KW-1185">Reference proteome</keyword>
<evidence type="ECO:0000313" key="4">
    <source>
        <dbReference type="Proteomes" id="UP001583186"/>
    </source>
</evidence>
<organism evidence="3 4">
    <name type="scientific">Sporothrix stenoceras</name>
    <dbReference type="NCBI Taxonomy" id="5173"/>
    <lineage>
        <taxon>Eukaryota</taxon>
        <taxon>Fungi</taxon>
        <taxon>Dikarya</taxon>
        <taxon>Ascomycota</taxon>
        <taxon>Pezizomycotina</taxon>
        <taxon>Sordariomycetes</taxon>
        <taxon>Sordariomycetidae</taxon>
        <taxon>Ophiostomatales</taxon>
        <taxon>Ophiostomataceae</taxon>
        <taxon>Sporothrix</taxon>
    </lineage>
</organism>
<proteinExistence type="predicted"/>
<evidence type="ECO:0000256" key="1">
    <source>
        <dbReference type="SAM" id="MobiDB-lite"/>
    </source>
</evidence>
<dbReference type="Pfam" id="PF10395">
    <property type="entry name" value="Utp8_b_propeller"/>
    <property type="match status" value="1"/>
</dbReference>
<sequence length="986" mass="106318">MASNFHIQKPYVLASLPRSLAQVDGKSVVGEVYGQRPGVKKRRRAEVVVGIDGESANIYDIASSRLITSYPVPPQAKFSCPPCSVRLRSSASKDATVARYTYIATREPARKLSLFKDTVEAAGATASGSVTVSLGRTGDIIALYTLSLPAEGATTSVDLLAIDRDGQVTCFDGETLKEKYKASVAALSQDPVPRGSNMRVEFVQMGLASDVVKGLGLGDYLSGFFSQKIDVEGSSGGFNPDVLFVITTVTGGRQAAARYLHILSADADRDVLVQAHYIRLPATTTENDASTTYRLDILSGSLFALEGENVLSYDLTRSVPRVVSSIAIPGVTSFLRLSKSSILAATPTSFSVYNPLFKSLQASTTLEVQASVKSASNEAANTSAAAHACSFVSFFPQLELAVALLDSNLVAVQLEPPRTRSKKRRADGLLIDSIGRGASSSLADTKTTSDDALPKKYLPGTMSASYLAQFNEDAKSADALLEAEDVVAFDDLLAEKLGIQSVSDWRWQRPLDTTATTDAMDETQDGGEEAATTTNGLANGTTNGLTNGHTTTPPPTSSSPTTHHVKYPLSDRRWVIYAISRIFSIKEEQTGGRLRLRCKFPASDILNYLVDAGHLSVANTRSALREFLRDVDEDDQLLGESLPVVLAQVDPSLDLLLRWLYETKLGATELLSATLLLMRSLELVDKPEATKPEAKQRTEEDSADKPERELDQLDQQLHLAEYFLQHVENDPRDLALDIAIGKLGSCPAMATVQGLRRIFRTDEIRALIEVLRKQMVDQGWATRYMDMDEAKTGAAAAAAAADTTPLNYSIRLIADLLCRCIDAVRPGEWLINDEEIDTSSEEVALTAPNNSAVSDPTGADFFALLKWQVSAALEGVQEALYLRGLVGETVRYGMGVEKMATKASILAKNGEENKIRPQTVVAPASASVVSGLPLGLRAPTGLTRHTDVAPTKVVSGSGEILKRTKRELGHLTSKKVGAYTLERIVF</sequence>
<accession>A0ABR3YR73</accession>
<feature type="region of interest" description="Disordered" evidence="1">
    <location>
        <begin position="688"/>
        <end position="707"/>
    </location>
</feature>
<evidence type="ECO:0000313" key="3">
    <source>
        <dbReference type="EMBL" id="KAL1890427.1"/>
    </source>
</evidence>
<dbReference type="EMBL" id="JAWCUI010000062">
    <property type="protein sequence ID" value="KAL1890427.1"/>
    <property type="molecule type" value="Genomic_DNA"/>
</dbReference>
<evidence type="ECO:0000259" key="2">
    <source>
        <dbReference type="Pfam" id="PF10395"/>
    </source>
</evidence>
<dbReference type="InterPro" id="IPR018843">
    <property type="entry name" value="Utp8_b-prop"/>
</dbReference>
<protein>
    <recommendedName>
        <fullName evidence="2">Utp8 beta-propeller domain-containing protein</fullName>
    </recommendedName>
</protein>
<feature type="compositionally biased region" description="Acidic residues" evidence="1">
    <location>
        <begin position="519"/>
        <end position="528"/>
    </location>
</feature>
<feature type="compositionally biased region" description="Low complexity" evidence="1">
    <location>
        <begin position="530"/>
        <end position="551"/>
    </location>
</feature>
<feature type="region of interest" description="Disordered" evidence="1">
    <location>
        <begin position="517"/>
        <end position="564"/>
    </location>
</feature>
<comment type="caution">
    <text evidence="3">The sequence shown here is derived from an EMBL/GenBank/DDBJ whole genome shotgun (WGS) entry which is preliminary data.</text>
</comment>
<reference evidence="3 4" key="1">
    <citation type="journal article" date="2024" name="IMA Fungus">
        <title>IMA Genome - F19 : A genome assembly and annotation guide to empower mycologists, including annotated draft genome sequences of Ceratocystis pirilliformis, Diaporthe australafricana, Fusarium ophioides, Paecilomyces lecythidis, and Sporothrix stenoceras.</title>
        <authorList>
            <person name="Aylward J."/>
            <person name="Wilson A.M."/>
            <person name="Visagie C.M."/>
            <person name="Spraker J."/>
            <person name="Barnes I."/>
            <person name="Buitendag C."/>
            <person name="Ceriani C."/>
            <person name="Del Mar Angel L."/>
            <person name="du Plessis D."/>
            <person name="Fuchs T."/>
            <person name="Gasser K."/>
            <person name="Kramer D."/>
            <person name="Li W."/>
            <person name="Munsamy K."/>
            <person name="Piso A."/>
            <person name="Price J.L."/>
            <person name="Sonnekus B."/>
            <person name="Thomas C."/>
            <person name="van der Nest A."/>
            <person name="van Dijk A."/>
            <person name="van Heerden A."/>
            <person name="van Vuuren N."/>
            <person name="Yilmaz N."/>
            <person name="Duong T.A."/>
            <person name="van der Merwe N.A."/>
            <person name="Wingfield M.J."/>
            <person name="Wingfield B.D."/>
        </authorList>
    </citation>
    <scope>NUCLEOTIDE SEQUENCE [LARGE SCALE GENOMIC DNA]</scope>
    <source>
        <strain evidence="3 4">CMW 5346</strain>
    </source>
</reference>
<dbReference type="Proteomes" id="UP001583186">
    <property type="component" value="Unassembled WGS sequence"/>
</dbReference>
<feature type="domain" description="Utp8 beta-propeller" evidence="2">
    <location>
        <begin position="7"/>
        <end position="367"/>
    </location>
</feature>
<name>A0ABR3YR73_9PEZI</name>